<organism evidence="2 3">
    <name type="scientific">Streptomyces olivaceiscleroticus</name>
    <dbReference type="NCBI Taxonomy" id="68245"/>
    <lineage>
        <taxon>Bacteria</taxon>
        <taxon>Bacillati</taxon>
        <taxon>Actinomycetota</taxon>
        <taxon>Actinomycetes</taxon>
        <taxon>Kitasatosporales</taxon>
        <taxon>Streptomycetaceae</taxon>
        <taxon>Streptomyces</taxon>
    </lineage>
</organism>
<accession>A0ABP3JK87</accession>
<name>A0ABP3JK87_9ACTN</name>
<keyword evidence="3" id="KW-1185">Reference proteome</keyword>
<gene>
    <name evidence="2" type="ORF">GCM10010361_20620</name>
</gene>
<feature type="region of interest" description="Disordered" evidence="1">
    <location>
        <begin position="1"/>
        <end position="56"/>
    </location>
</feature>
<dbReference type="Pfam" id="PF20218">
    <property type="entry name" value="DUF6578"/>
    <property type="match status" value="1"/>
</dbReference>
<reference evidence="3" key="1">
    <citation type="journal article" date="2019" name="Int. J. Syst. Evol. Microbiol.">
        <title>The Global Catalogue of Microorganisms (GCM) 10K type strain sequencing project: providing services to taxonomists for standard genome sequencing and annotation.</title>
        <authorList>
            <consortium name="The Broad Institute Genomics Platform"/>
            <consortium name="The Broad Institute Genome Sequencing Center for Infectious Disease"/>
            <person name="Wu L."/>
            <person name="Ma J."/>
        </authorList>
    </citation>
    <scope>NUCLEOTIDE SEQUENCE [LARGE SCALE GENOMIC DNA]</scope>
    <source>
        <strain evidence="3">JCM 4805</strain>
    </source>
</reference>
<evidence type="ECO:0000313" key="3">
    <source>
        <dbReference type="Proteomes" id="UP001500909"/>
    </source>
</evidence>
<dbReference type="Proteomes" id="UP001500909">
    <property type="component" value="Unassembled WGS sequence"/>
</dbReference>
<dbReference type="EMBL" id="BAAABY010000014">
    <property type="protein sequence ID" value="GAA0456464.1"/>
    <property type="molecule type" value="Genomic_DNA"/>
</dbReference>
<protein>
    <submittedName>
        <fullName evidence="2">Uncharacterized protein</fullName>
    </submittedName>
</protein>
<dbReference type="InterPro" id="IPR046485">
    <property type="entry name" value="DUF6578"/>
</dbReference>
<evidence type="ECO:0000256" key="1">
    <source>
        <dbReference type="SAM" id="MobiDB-lite"/>
    </source>
</evidence>
<proteinExistence type="predicted"/>
<sequence length="196" mass="21921">MGWRIVLGEGGGPYPENDERDAAGSRQSGVMSRRETASATNVPPPNPADDARPGEARREIRRVFYADWEMECCGTPFSVGDRVTWTLHRTESPDPMWEWELTNHGPDPADEDSVTGLVRSINVLIQGYRRPAGSRTYEEVAGERELRPVRTCPKWFSRVPGGTDDRPNHYVEETGALVELEIRSPDGRGGTATRQR</sequence>
<evidence type="ECO:0000313" key="2">
    <source>
        <dbReference type="EMBL" id="GAA0456464.1"/>
    </source>
</evidence>
<comment type="caution">
    <text evidence="2">The sequence shown here is derived from an EMBL/GenBank/DDBJ whole genome shotgun (WGS) entry which is preliminary data.</text>
</comment>